<organism evidence="8 9">
    <name type="scientific">Lentibacter algarum</name>
    <dbReference type="NCBI Taxonomy" id="576131"/>
    <lineage>
        <taxon>Bacteria</taxon>
        <taxon>Pseudomonadati</taxon>
        <taxon>Pseudomonadota</taxon>
        <taxon>Alphaproteobacteria</taxon>
        <taxon>Rhodobacterales</taxon>
        <taxon>Roseobacteraceae</taxon>
        <taxon>Lentibacter</taxon>
    </lineage>
</organism>
<dbReference type="PROSITE" id="PS51257">
    <property type="entry name" value="PROKAR_LIPOPROTEIN"/>
    <property type="match status" value="1"/>
</dbReference>
<dbReference type="GO" id="GO:0015562">
    <property type="term" value="F:efflux transmembrane transporter activity"/>
    <property type="evidence" value="ECO:0007669"/>
    <property type="project" value="InterPro"/>
</dbReference>
<proteinExistence type="inferred from homology"/>
<dbReference type="GO" id="GO:0009279">
    <property type="term" value="C:cell outer membrane"/>
    <property type="evidence" value="ECO:0007669"/>
    <property type="project" value="UniProtKB-SubCell"/>
</dbReference>
<dbReference type="RefSeq" id="WP_089888247.1">
    <property type="nucleotide sequence ID" value="NZ_FNPR01000001.1"/>
</dbReference>
<dbReference type="GO" id="GO:0015288">
    <property type="term" value="F:porin activity"/>
    <property type="evidence" value="ECO:0007669"/>
    <property type="project" value="TreeGrafter"/>
</dbReference>
<gene>
    <name evidence="8" type="ORF">SAMN05444486_101952</name>
</gene>
<dbReference type="InterPro" id="IPR051906">
    <property type="entry name" value="TolC-like"/>
</dbReference>
<protein>
    <submittedName>
        <fullName evidence="8">Outer membrane protein TolC</fullName>
    </submittedName>
</protein>
<keyword evidence="5" id="KW-0812">Transmembrane</keyword>
<evidence type="ECO:0000256" key="2">
    <source>
        <dbReference type="ARBA" id="ARBA00007613"/>
    </source>
</evidence>
<evidence type="ECO:0000256" key="3">
    <source>
        <dbReference type="ARBA" id="ARBA00022448"/>
    </source>
</evidence>
<accession>A0A1H3IB75</accession>
<dbReference type="SUPFAM" id="SSF56954">
    <property type="entry name" value="Outer membrane efflux proteins (OEP)"/>
    <property type="match status" value="1"/>
</dbReference>
<dbReference type="GO" id="GO:1990281">
    <property type="term" value="C:efflux pump complex"/>
    <property type="evidence" value="ECO:0007669"/>
    <property type="project" value="TreeGrafter"/>
</dbReference>
<dbReference type="GeneID" id="78123737"/>
<dbReference type="Gene3D" id="1.20.1600.10">
    <property type="entry name" value="Outer membrane efflux proteins (OEP)"/>
    <property type="match status" value="1"/>
</dbReference>
<evidence type="ECO:0000256" key="7">
    <source>
        <dbReference type="ARBA" id="ARBA00023237"/>
    </source>
</evidence>
<dbReference type="STRING" id="576131.SAMN05444486_101952"/>
<dbReference type="PANTHER" id="PTHR30026">
    <property type="entry name" value="OUTER MEMBRANE PROTEIN TOLC"/>
    <property type="match status" value="1"/>
</dbReference>
<evidence type="ECO:0000313" key="8">
    <source>
        <dbReference type="EMBL" id="SDY24499.1"/>
    </source>
</evidence>
<comment type="subcellular location">
    <subcellularLocation>
        <location evidence="1">Cell outer membrane</location>
    </subcellularLocation>
</comment>
<keyword evidence="6" id="KW-0472">Membrane</keyword>
<keyword evidence="4" id="KW-1134">Transmembrane beta strand</keyword>
<comment type="similarity">
    <text evidence="2">Belongs to the outer membrane factor (OMF) (TC 1.B.17) family.</text>
</comment>
<dbReference type="AlphaFoldDB" id="A0A1H3IB75"/>
<evidence type="ECO:0000256" key="6">
    <source>
        <dbReference type="ARBA" id="ARBA00023136"/>
    </source>
</evidence>
<dbReference type="EMBL" id="FNPR01000001">
    <property type="protein sequence ID" value="SDY24499.1"/>
    <property type="molecule type" value="Genomic_DNA"/>
</dbReference>
<keyword evidence="9" id="KW-1185">Reference proteome</keyword>
<dbReference type="OrthoDB" id="9814637at2"/>
<evidence type="ECO:0000313" key="9">
    <source>
        <dbReference type="Proteomes" id="UP000199026"/>
    </source>
</evidence>
<keyword evidence="7" id="KW-0998">Cell outer membrane</keyword>
<dbReference type="PANTHER" id="PTHR30026:SF22">
    <property type="entry name" value="OUTER MEMBRANE EFFLUX PROTEIN"/>
    <property type="match status" value="1"/>
</dbReference>
<dbReference type="InterPro" id="IPR003423">
    <property type="entry name" value="OMP_efflux"/>
</dbReference>
<evidence type="ECO:0000256" key="4">
    <source>
        <dbReference type="ARBA" id="ARBA00022452"/>
    </source>
</evidence>
<keyword evidence="3" id="KW-0813">Transport</keyword>
<evidence type="ECO:0000256" key="1">
    <source>
        <dbReference type="ARBA" id="ARBA00004442"/>
    </source>
</evidence>
<name>A0A1H3IB75_9RHOB</name>
<sequence length="453" mass="48056">MKRAALICLLAMAGCEAGQSGGEARLALGSETLPKTRGDGDTSGAAVGARTDRSLAQTSFAALIQQGVTTGPLSKAAGSAILDASAQIEIEKSALRPQISAEGSVISSGTSVPVLRLNQIIYDGGRTEARVALRQTEAERVYQSEVASLSARTFQAVETVIDFERDKALLSQAKQNAAQIEGLVVLIEQRFDAGAGSIADVLSAKGRLSNAQSDVAQAITNLASSKAVWVEVFGGPPKQSLSIPTAPQLRLTDEGFALQNSPRLRELALVLETREQELGLSARARVPTVSAILETDFNQGTFSNGVQARLGVNFPIYRGGLENASEASAKARRDQALAAFDSLKRELTRSLSQARAETDSIQTRLSATKRAVALNEQALVTSKGQFELGKGNFTQIVDPVRELDVAQERYIRQKSEARRAEYAILAVTGDILDALGILAPLRPVGLDDSKEQG</sequence>
<dbReference type="Pfam" id="PF02321">
    <property type="entry name" value="OEP"/>
    <property type="match status" value="2"/>
</dbReference>
<dbReference type="Proteomes" id="UP000199026">
    <property type="component" value="Unassembled WGS sequence"/>
</dbReference>
<reference evidence="8 9" key="1">
    <citation type="submission" date="2016-10" db="EMBL/GenBank/DDBJ databases">
        <authorList>
            <person name="de Groot N.N."/>
        </authorList>
    </citation>
    <scope>NUCLEOTIDE SEQUENCE [LARGE SCALE GENOMIC DNA]</scope>
    <source>
        <strain evidence="8 9">DSM 24677</strain>
    </source>
</reference>
<evidence type="ECO:0000256" key="5">
    <source>
        <dbReference type="ARBA" id="ARBA00022692"/>
    </source>
</evidence>